<dbReference type="EMBL" id="VANP01000038">
    <property type="protein sequence ID" value="TLP50246.1"/>
    <property type="molecule type" value="Genomic_DNA"/>
</dbReference>
<dbReference type="Pfam" id="PF22953">
    <property type="entry name" value="SpnB_Rossmann"/>
    <property type="match status" value="1"/>
</dbReference>
<keyword evidence="6" id="KW-1185">Reference proteome</keyword>
<dbReference type="GO" id="GO:0004312">
    <property type="term" value="F:fatty acid synthase activity"/>
    <property type="evidence" value="ECO:0007669"/>
    <property type="project" value="TreeGrafter"/>
</dbReference>
<dbReference type="InterPro" id="IPR036291">
    <property type="entry name" value="NAD(P)-bd_dom_sf"/>
</dbReference>
<dbReference type="InterPro" id="IPR057326">
    <property type="entry name" value="KR_dom"/>
</dbReference>
<feature type="region of interest" description="Disordered" evidence="3">
    <location>
        <begin position="669"/>
        <end position="706"/>
    </location>
</feature>
<dbReference type="GO" id="GO:0006633">
    <property type="term" value="P:fatty acid biosynthetic process"/>
    <property type="evidence" value="ECO:0007669"/>
    <property type="project" value="TreeGrafter"/>
</dbReference>
<proteinExistence type="predicted"/>
<protein>
    <submittedName>
        <fullName evidence="5">SDR family NAD(P)-dependent oxidoreductase</fullName>
    </submittedName>
</protein>
<dbReference type="InterPro" id="IPR055123">
    <property type="entry name" value="SpnB-like_Rossmann"/>
</dbReference>
<dbReference type="SMART" id="SM00826">
    <property type="entry name" value="PKS_DH"/>
    <property type="match status" value="1"/>
</dbReference>
<dbReference type="InterPro" id="IPR049552">
    <property type="entry name" value="PKS_DH_N"/>
</dbReference>
<keyword evidence="1" id="KW-0808">Transferase</keyword>
<dbReference type="InterPro" id="IPR013968">
    <property type="entry name" value="PKS_KR"/>
</dbReference>
<dbReference type="InterPro" id="IPR016035">
    <property type="entry name" value="Acyl_Trfase/lysoPLipase"/>
</dbReference>
<feature type="active site" description="Proton acceptor; for dehydratase activity" evidence="2">
    <location>
        <position position="246"/>
    </location>
</feature>
<dbReference type="PROSITE" id="PS52019">
    <property type="entry name" value="PKS_MFAS_DH"/>
    <property type="match status" value="1"/>
</dbReference>
<evidence type="ECO:0000313" key="5">
    <source>
        <dbReference type="EMBL" id="TLP50246.1"/>
    </source>
</evidence>
<dbReference type="InterPro" id="IPR042104">
    <property type="entry name" value="PKS_dehydratase_sf"/>
</dbReference>
<dbReference type="Pfam" id="PF21089">
    <property type="entry name" value="PKS_DH_N"/>
    <property type="match status" value="1"/>
</dbReference>
<dbReference type="Gene3D" id="3.30.70.3290">
    <property type="match status" value="1"/>
</dbReference>
<dbReference type="Gene3D" id="3.40.50.11460">
    <property type="match status" value="1"/>
</dbReference>
<evidence type="ECO:0000259" key="4">
    <source>
        <dbReference type="PROSITE" id="PS52019"/>
    </source>
</evidence>
<feature type="region of interest" description="N-terminal hotdog fold" evidence="2">
    <location>
        <begin position="214"/>
        <end position="334"/>
    </location>
</feature>
<dbReference type="Pfam" id="PF00698">
    <property type="entry name" value="Acyl_transf_1"/>
    <property type="match status" value="1"/>
</dbReference>
<dbReference type="InterPro" id="IPR020807">
    <property type="entry name" value="PKS_DH"/>
</dbReference>
<dbReference type="Pfam" id="PF08659">
    <property type="entry name" value="KR"/>
    <property type="match status" value="1"/>
</dbReference>
<name>A0A5R8YIU5_9ACTN</name>
<dbReference type="InterPro" id="IPR014043">
    <property type="entry name" value="Acyl_transferase_dom"/>
</dbReference>
<feature type="compositionally biased region" description="Low complexity" evidence="3">
    <location>
        <begin position="679"/>
        <end position="692"/>
    </location>
</feature>
<evidence type="ECO:0000256" key="3">
    <source>
        <dbReference type="SAM" id="MobiDB-lite"/>
    </source>
</evidence>
<dbReference type="SMART" id="SM00822">
    <property type="entry name" value="PKS_KR"/>
    <property type="match status" value="1"/>
</dbReference>
<feature type="non-terminal residue" evidence="5">
    <location>
        <position position="841"/>
    </location>
</feature>
<dbReference type="SUPFAM" id="SSF52151">
    <property type="entry name" value="FabD/lysophospholipase-like"/>
    <property type="match status" value="1"/>
</dbReference>
<organism evidence="5 6">
    <name type="scientific">Microbispora triticiradicis</name>
    <dbReference type="NCBI Taxonomy" id="2200763"/>
    <lineage>
        <taxon>Bacteria</taxon>
        <taxon>Bacillati</taxon>
        <taxon>Actinomycetota</taxon>
        <taxon>Actinomycetes</taxon>
        <taxon>Streptosporangiales</taxon>
        <taxon>Streptosporangiaceae</taxon>
        <taxon>Microbispora</taxon>
    </lineage>
</organism>
<comment type="caution">
    <text evidence="5">The sequence shown here is derived from an EMBL/GenBank/DDBJ whole genome shotgun (WGS) entry which is preliminary data.</text>
</comment>
<feature type="active site" description="Proton donor; for dehydratase activity" evidence="2">
    <location>
        <position position="407"/>
    </location>
</feature>
<feature type="non-terminal residue" evidence="5">
    <location>
        <position position="1"/>
    </location>
</feature>
<dbReference type="SMART" id="SM00827">
    <property type="entry name" value="PKS_AT"/>
    <property type="match status" value="1"/>
</dbReference>
<dbReference type="PANTHER" id="PTHR43775:SF51">
    <property type="entry name" value="INACTIVE PHENOLPHTHIOCEROL SYNTHESIS POLYKETIDE SYNTHASE TYPE I PKS1-RELATED"/>
    <property type="match status" value="1"/>
</dbReference>
<dbReference type="Gene3D" id="3.10.129.110">
    <property type="entry name" value="Polyketide synthase dehydratase"/>
    <property type="match status" value="1"/>
</dbReference>
<dbReference type="InterPro" id="IPR049551">
    <property type="entry name" value="PKS_DH_C"/>
</dbReference>
<reference evidence="5" key="1">
    <citation type="submission" date="2019-05" db="EMBL/GenBank/DDBJ databases">
        <title>Isolation, diversity and antifungal activity of Actinobacteria from wheat.</title>
        <authorList>
            <person name="Yu B."/>
        </authorList>
    </citation>
    <scope>NUCLEOTIDE SEQUENCE [LARGE SCALE GENOMIC DNA]</scope>
    <source>
        <strain evidence="5">NEAU-HEGS1-5</strain>
    </source>
</reference>
<dbReference type="Gene3D" id="3.40.366.10">
    <property type="entry name" value="Malonyl-Coenzyme A Acyl Carrier Protein, domain 2"/>
    <property type="match status" value="1"/>
</dbReference>
<dbReference type="Pfam" id="PF14765">
    <property type="entry name" value="PS-DH"/>
    <property type="match status" value="1"/>
</dbReference>
<feature type="domain" description="PKS/mFAS DH" evidence="4">
    <location>
        <begin position="214"/>
        <end position="486"/>
    </location>
</feature>
<feature type="region of interest" description="C-terminal hotdog fold" evidence="2">
    <location>
        <begin position="346"/>
        <end position="486"/>
    </location>
</feature>
<dbReference type="SUPFAM" id="SSF51735">
    <property type="entry name" value="NAD(P)-binding Rossmann-fold domains"/>
    <property type="match status" value="2"/>
</dbReference>
<dbReference type="InterPro" id="IPR050091">
    <property type="entry name" value="PKS_NRPS_Biosynth_Enz"/>
</dbReference>
<evidence type="ECO:0000256" key="1">
    <source>
        <dbReference type="ARBA" id="ARBA00022679"/>
    </source>
</evidence>
<dbReference type="Proteomes" id="UP000309033">
    <property type="component" value="Unassembled WGS sequence"/>
</dbReference>
<gene>
    <name evidence="5" type="ORF">FED44_35375</name>
</gene>
<dbReference type="Gene3D" id="3.40.50.720">
    <property type="entry name" value="NAD(P)-binding Rossmann-like Domain"/>
    <property type="match status" value="1"/>
</dbReference>
<dbReference type="OrthoDB" id="4537517at2"/>
<accession>A0A5R8YIU5</accession>
<evidence type="ECO:0000256" key="2">
    <source>
        <dbReference type="PROSITE-ProRule" id="PRU01363"/>
    </source>
</evidence>
<dbReference type="CDD" id="cd08956">
    <property type="entry name" value="KR_3_FAS_SDR_x"/>
    <property type="match status" value="1"/>
</dbReference>
<dbReference type="PANTHER" id="PTHR43775">
    <property type="entry name" value="FATTY ACID SYNTHASE"/>
    <property type="match status" value="1"/>
</dbReference>
<dbReference type="InterPro" id="IPR049900">
    <property type="entry name" value="PKS_mFAS_DH"/>
</dbReference>
<dbReference type="AlphaFoldDB" id="A0A5R8YIU5"/>
<dbReference type="InterPro" id="IPR001227">
    <property type="entry name" value="Ac_transferase_dom_sf"/>
</dbReference>
<sequence>TSTVISGDHDAVTHLTQRFRQQGHKVRALTVSHAFHSPHMDPILDEFEQAVAALSLTLPTGQVIPFVSDLTGATATPADLTDPAYWTRHLRSPVRFADVVRRLHQGREPGEEVRTFLEIGPDGILTGLIRETLDGTPGLVAVPVLRRDRPEPHTAVTAAAHVHAHGAPVDWTAVHGPATTVDLPTYAFQHEHLWLTPPARQTDPAALGLTTTAHPLLGAALTLAHDDTTVYTGTLSLTTHPWLTEHTVFDTPILPGTAYLDLALHAADHTGHTTIDELLLHAPLALPEDGGVQVQIIVTGSDRPTVEIYSRPDGDTDDWTRHASAVLTRDDATPGFDLTAWPPEGAVQVDLGTAYDRLHETGLGYGPAFRGLRTAWRRGDELFAEVALPEDEQADVTNYGIHPALLDAALHGAALHWLDGTPSGHSNLPFAWSGVRLHATGATDLRVRVKLGDAGSLSLQAADPTGAPVASIDTLTARLVSAEQLNVSGPRPDNSLFRVEWSPLELQPAAREAWAVLGDRTLHDTLRQTVTASYYDDLTALTDAVDAAEPVPDVIVLPIAHPHHDSRRDEGSSTGGNPVAAAHAVTERALTTLQTFLTDDRLTTTRLLVLTHHAVATTSRQPIDLTTAPVWGLVRSAQTEHPGRIHLIDHDHNTPSLLPQAVTTARHHDEPHTALRDGTLLTPRLTPHTTQPAPQHRAEDAQPRAWNPDGTVLITGGLTGIGALLAHHLATNHHIRHLHLVGRRGHHTPGADTLIHQLTQAGAHVTVTATDITNPQAVQNLITSIPPDHPLTAVIHAAGITHDTPLHTLTPTHHLHPVLAPKIDGATHLHHHTRHHDLAAF</sequence>
<evidence type="ECO:0000313" key="6">
    <source>
        <dbReference type="Proteomes" id="UP000309033"/>
    </source>
</evidence>